<dbReference type="InterPro" id="IPR012551">
    <property type="entry name" value="DUF1707_SHOCT-like"/>
</dbReference>
<accession>A0AAD1MXB0</accession>
<feature type="domain" description="DUF1707" evidence="1">
    <location>
        <begin position="10"/>
        <end position="62"/>
    </location>
</feature>
<evidence type="ECO:0000313" key="2">
    <source>
        <dbReference type="EMBL" id="BBY19467.1"/>
    </source>
</evidence>
<gene>
    <name evidence="2" type="ORF">MLIT_50590</name>
</gene>
<dbReference type="Pfam" id="PF08044">
    <property type="entry name" value="DUF1707"/>
    <property type="match status" value="1"/>
</dbReference>
<dbReference type="PANTHER" id="PTHR40763:SF5">
    <property type="entry name" value="MEMBRANE PROTEIN"/>
    <property type="match status" value="1"/>
</dbReference>
<dbReference type="AlphaFoldDB" id="A0AAD1MXB0"/>
<protein>
    <recommendedName>
        <fullName evidence="1">DUF1707 domain-containing protein</fullName>
    </recommendedName>
</protein>
<dbReference type="EMBL" id="AP022586">
    <property type="protein sequence ID" value="BBY19467.1"/>
    <property type="molecule type" value="Genomic_DNA"/>
</dbReference>
<name>A0AAD1MXB0_9MYCO</name>
<dbReference type="PANTHER" id="PTHR40763">
    <property type="entry name" value="MEMBRANE PROTEIN-RELATED"/>
    <property type="match status" value="1"/>
</dbReference>
<dbReference type="RefSeq" id="WP_134056380.1">
    <property type="nucleotide sequence ID" value="NZ_AP022586.1"/>
</dbReference>
<proteinExistence type="predicted"/>
<keyword evidence="3" id="KW-1185">Reference proteome</keyword>
<organism evidence="2 3">
    <name type="scientific">Mycolicibacterium litorale</name>
    <dbReference type="NCBI Taxonomy" id="758802"/>
    <lineage>
        <taxon>Bacteria</taxon>
        <taxon>Bacillati</taxon>
        <taxon>Actinomycetota</taxon>
        <taxon>Actinomycetes</taxon>
        <taxon>Mycobacteriales</taxon>
        <taxon>Mycobacteriaceae</taxon>
        <taxon>Mycolicibacterium</taxon>
    </lineage>
</organism>
<reference evidence="2 3" key="1">
    <citation type="journal article" date="2019" name="Emerg. Microbes Infect.">
        <title>Comprehensive subspecies identification of 175 nontuberculous mycobacteria species based on 7547 genomic profiles.</title>
        <authorList>
            <person name="Matsumoto Y."/>
            <person name="Kinjo T."/>
            <person name="Motooka D."/>
            <person name="Nabeya D."/>
            <person name="Jung N."/>
            <person name="Uechi K."/>
            <person name="Horii T."/>
            <person name="Iida T."/>
            <person name="Fujita J."/>
            <person name="Nakamura S."/>
        </authorList>
    </citation>
    <scope>NUCLEOTIDE SEQUENCE [LARGE SCALE GENOMIC DNA]</scope>
    <source>
        <strain evidence="2 3">JCM 17423</strain>
    </source>
</reference>
<evidence type="ECO:0000313" key="3">
    <source>
        <dbReference type="Proteomes" id="UP000466607"/>
    </source>
</evidence>
<sequence length="193" mass="21083">MDFASGDAHLRISDADRAEARRLLERAVGEGMLTLDEFTERLDVVLAARTRGDLAAVFADLPLRVTREVVSAEPTVLRGRMTSVSRRGKWVAPPRIVLDTRICETTLDFRSATLQHPVVAIHVDDYCSTTEIILPDDATANIDAMRAVAGSVTVNVSTAPPSPRLHVVVDGRVRMGSVTVRHAFGAALRRAFR</sequence>
<dbReference type="Proteomes" id="UP000466607">
    <property type="component" value="Chromosome"/>
</dbReference>
<evidence type="ECO:0000259" key="1">
    <source>
        <dbReference type="Pfam" id="PF08044"/>
    </source>
</evidence>